<dbReference type="AlphaFoldDB" id="A0AAJ1AHA0"/>
<evidence type="ECO:0000256" key="7">
    <source>
        <dbReference type="ARBA" id="ARBA00023186"/>
    </source>
</evidence>
<dbReference type="CDD" id="cd10234">
    <property type="entry name" value="ASKHA_NBD_HSP70_DnaK-like"/>
    <property type="match status" value="1"/>
</dbReference>
<dbReference type="InterPro" id="IPR029047">
    <property type="entry name" value="HSP70_peptide-bd_sf"/>
</dbReference>
<keyword evidence="6 8" id="KW-0346">Stress response</keyword>
<dbReference type="Pfam" id="PF00012">
    <property type="entry name" value="HSP70"/>
    <property type="match status" value="1"/>
</dbReference>
<organism evidence="12 13">
    <name type="scientific">Candidatus Methylomirabilis tolerans</name>
    <dbReference type="NCBI Taxonomy" id="3123416"/>
    <lineage>
        <taxon>Bacteria</taxon>
        <taxon>Candidatus Methylomirabilota</taxon>
        <taxon>Candidatus Methylomirabilia</taxon>
        <taxon>Candidatus Methylomirabilales</taxon>
        <taxon>Candidatus Methylomirabilaceae</taxon>
        <taxon>Candidatus Methylomirabilis</taxon>
    </lineage>
</organism>
<evidence type="ECO:0000256" key="3">
    <source>
        <dbReference type="ARBA" id="ARBA00022553"/>
    </source>
</evidence>
<dbReference type="SUPFAM" id="SSF53067">
    <property type="entry name" value="Actin-like ATPase domain"/>
    <property type="match status" value="2"/>
</dbReference>
<feature type="region of interest" description="Disordered" evidence="11">
    <location>
        <begin position="596"/>
        <end position="638"/>
    </location>
</feature>
<dbReference type="InterPro" id="IPR012725">
    <property type="entry name" value="Chaperone_DnaK"/>
</dbReference>
<dbReference type="PROSITE" id="PS01036">
    <property type="entry name" value="HSP70_3"/>
    <property type="match status" value="1"/>
</dbReference>
<dbReference type="InterPro" id="IPR013126">
    <property type="entry name" value="Hsp_70_fam"/>
</dbReference>
<dbReference type="InterPro" id="IPR043129">
    <property type="entry name" value="ATPase_NBD"/>
</dbReference>
<dbReference type="InterPro" id="IPR018181">
    <property type="entry name" value="Heat_shock_70_CS"/>
</dbReference>
<dbReference type="FunFam" id="1.20.1270.10:FF:000001">
    <property type="entry name" value="Molecular chaperone DnaK"/>
    <property type="match status" value="1"/>
</dbReference>
<accession>A0AAJ1AHA0</accession>
<dbReference type="Proteomes" id="UP001197609">
    <property type="component" value="Unassembled WGS sequence"/>
</dbReference>
<dbReference type="NCBIfam" id="NF001413">
    <property type="entry name" value="PRK00290.1"/>
    <property type="match status" value="1"/>
</dbReference>
<dbReference type="NCBIfam" id="NF003520">
    <property type="entry name" value="PRK05183.1"/>
    <property type="match status" value="1"/>
</dbReference>
<dbReference type="NCBIfam" id="TIGR02350">
    <property type="entry name" value="prok_dnaK"/>
    <property type="match status" value="1"/>
</dbReference>
<proteinExistence type="evidence at transcript level"/>
<dbReference type="PROSITE" id="PS00297">
    <property type="entry name" value="HSP70_1"/>
    <property type="match status" value="1"/>
</dbReference>
<keyword evidence="5 8" id="KW-0067">ATP-binding</keyword>
<reference evidence="12 13" key="1">
    <citation type="journal article" date="2021" name="bioRxiv">
        <title>Unraveling nitrogen, sulfur and carbon metabolic pathways and microbial community transcriptional responses to substrate deprivation and toxicity stresses in a bioreactor mimicking anoxic brackish coastal sediment conditions.</title>
        <authorList>
            <person name="Martins P.D."/>
            <person name="Echeveste M.J."/>
            <person name="Arshad A."/>
            <person name="Kurth J."/>
            <person name="Ouboter H."/>
            <person name="Jetten M.S.M."/>
            <person name="Welte C.U."/>
        </authorList>
    </citation>
    <scope>NUCLEOTIDE SEQUENCE [LARGE SCALE GENOMIC DNA]</scope>
    <source>
        <strain evidence="12">MAG_38</strain>
    </source>
</reference>
<dbReference type="Gene3D" id="3.90.640.10">
    <property type="entry name" value="Actin, Chain A, domain 4"/>
    <property type="match status" value="1"/>
</dbReference>
<evidence type="ECO:0000313" key="13">
    <source>
        <dbReference type="Proteomes" id="UP001197609"/>
    </source>
</evidence>
<dbReference type="GO" id="GO:0005524">
    <property type="term" value="F:ATP binding"/>
    <property type="evidence" value="ECO:0007669"/>
    <property type="project" value="UniProtKB-UniRule"/>
</dbReference>
<evidence type="ECO:0000313" key="12">
    <source>
        <dbReference type="EMBL" id="MBZ0159442.1"/>
    </source>
</evidence>
<dbReference type="FunFam" id="3.30.420.40:FF:000020">
    <property type="entry name" value="Chaperone protein HscA homolog"/>
    <property type="match status" value="1"/>
</dbReference>
<name>A0AAJ1AHA0_9BACT</name>
<dbReference type="GO" id="GO:0051082">
    <property type="term" value="F:unfolded protein binding"/>
    <property type="evidence" value="ECO:0007669"/>
    <property type="project" value="InterPro"/>
</dbReference>
<sequence length="638" mass="69148">MPKVLGIDLGTTNSVMAIMEAGDPVVVPNAEGGRLTPSVVAFSKEGERLVGQVAKRQATTNPENTIFSIKRFMGRRHDEVSQEIKLVPYKVARASNGDACVEVRGKGYSPPEISAMILQKMKTDAEAYLGEKITQAVITVPAYFNDSQRQATKDAGKIAGLEVLRIVNEPTAAALAYGLDKKKDEKIAVYDLGGGTFDISILELGEGVFEVKSTNGDTHLGGDDFDERIISWLVDEFKKDQGIDLRKDRMALQRLKEAAEKAKCELSTVLETEINLPFITADASGPKHLSIKLTRAKLEQLVEDLIQRSLGPCRQALKDAGLDPGNIDEVVLVGGQTRMPKVQALVRELFGKEPHKGVNPDEVVAVGAAIQAGVLVGDVKDVVLLDVTPLSLGIETLGGVMTRLIDRNTTIPTRKSELFTTAADSQTSVEIHVLQGERQLARDSRTLGRFHLVGIPSAPRGIPQIEVAFDIDANGILNVTAKDLATSKEQKITITASSGLTKDEIERMVKDSERCAEDDKTRREEIEVRNQLDSMCYQTEKMLSENREKLPIAELGALETAINAAKEALKGEEAGKQREALDSLTKASHRLAELLYQQAQNKQTDAGGQAHSEPSQGAPEGGVVDAEFEDLGGKGDKK</sequence>
<dbReference type="InterPro" id="IPR029048">
    <property type="entry name" value="HSP70_C_sf"/>
</dbReference>
<dbReference type="SUPFAM" id="SSF100934">
    <property type="entry name" value="Heat shock protein 70kD (HSP70), C-terminal subdomain"/>
    <property type="match status" value="1"/>
</dbReference>
<dbReference type="EMBL" id="JAIOIU010000050">
    <property type="protein sequence ID" value="MBZ0159442.1"/>
    <property type="molecule type" value="Genomic_DNA"/>
</dbReference>
<evidence type="ECO:0000256" key="11">
    <source>
        <dbReference type="SAM" id="MobiDB-lite"/>
    </source>
</evidence>
<gene>
    <name evidence="8 12" type="primary">dnaK</name>
    <name evidence="12" type="ORF">K8G79_04785</name>
</gene>
<keyword evidence="4 8" id="KW-0547">Nucleotide-binding</keyword>
<dbReference type="PRINTS" id="PR00301">
    <property type="entry name" value="HEATSHOCK70"/>
</dbReference>
<comment type="caution">
    <text evidence="12">The sequence shown here is derived from an EMBL/GenBank/DDBJ whole genome shotgun (WGS) entry which is preliminary data.</text>
</comment>
<evidence type="ECO:0000256" key="4">
    <source>
        <dbReference type="ARBA" id="ARBA00022741"/>
    </source>
</evidence>
<dbReference type="Gene3D" id="1.20.1270.10">
    <property type="match status" value="1"/>
</dbReference>
<dbReference type="FunFam" id="3.30.420.40:FF:000004">
    <property type="entry name" value="Molecular chaperone DnaK"/>
    <property type="match status" value="1"/>
</dbReference>
<dbReference type="FunFam" id="3.90.640.10:FF:000003">
    <property type="entry name" value="Molecular chaperone DnaK"/>
    <property type="match status" value="1"/>
</dbReference>
<feature type="coiled-coil region" evidence="10">
    <location>
        <begin position="245"/>
        <end position="272"/>
    </location>
</feature>
<evidence type="ECO:0000256" key="9">
    <source>
        <dbReference type="RuleBase" id="RU003322"/>
    </source>
</evidence>
<dbReference type="PANTHER" id="PTHR19375">
    <property type="entry name" value="HEAT SHOCK PROTEIN 70KDA"/>
    <property type="match status" value="1"/>
</dbReference>
<evidence type="ECO:0000256" key="6">
    <source>
        <dbReference type="ARBA" id="ARBA00023016"/>
    </source>
</evidence>
<evidence type="ECO:0000256" key="8">
    <source>
        <dbReference type="HAMAP-Rule" id="MF_00332"/>
    </source>
</evidence>
<dbReference type="Gene3D" id="2.60.34.10">
    <property type="entry name" value="Substrate Binding Domain Of DNAk, Chain A, domain 1"/>
    <property type="match status" value="1"/>
</dbReference>
<dbReference type="PROSITE" id="PS00329">
    <property type="entry name" value="HSP70_2"/>
    <property type="match status" value="1"/>
</dbReference>
<keyword evidence="3 8" id="KW-0597">Phosphoprotein</keyword>
<comment type="function">
    <text evidence="1 8">Acts as a chaperone.</text>
</comment>
<protein>
    <recommendedName>
        <fullName evidence="8">Chaperone protein DnaK</fullName>
    </recommendedName>
    <alternativeName>
        <fullName evidence="8">HSP70</fullName>
    </alternativeName>
    <alternativeName>
        <fullName evidence="8">Heat shock 70 kDa protein</fullName>
    </alternativeName>
    <alternativeName>
        <fullName evidence="8">Heat shock protein 70</fullName>
    </alternativeName>
</protein>
<dbReference type="GO" id="GO:0005737">
    <property type="term" value="C:cytoplasm"/>
    <property type="evidence" value="ECO:0007669"/>
    <property type="project" value="UniProtKB-ARBA"/>
</dbReference>
<dbReference type="GO" id="GO:0140662">
    <property type="term" value="F:ATP-dependent protein folding chaperone"/>
    <property type="evidence" value="ECO:0007669"/>
    <property type="project" value="InterPro"/>
</dbReference>
<dbReference type="Gene3D" id="3.30.420.40">
    <property type="match status" value="2"/>
</dbReference>
<dbReference type="FunFam" id="2.60.34.10:FF:000014">
    <property type="entry name" value="Chaperone protein DnaK HSP70"/>
    <property type="match status" value="1"/>
</dbReference>
<keyword evidence="7 8" id="KW-0143">Chaperone</keyword>
<evidence type="ECO:0000256" key="10">
    <source>
        <dbReference type="SAM" id="Coils"/>
    </source>
</evidence>
<feature type="compositionally biased region" description="Polar residues" evidence="11">
    <location>
        <begin position="597"/>
        <end position="606"/>
    </location>
</feature>
<keyword evidence="10" id="KW-0175">Coiled coil</keyword>
<comment type="induction">
    <text evidence="8">By stress conditions e.g. heat shock.</text>
</comment>
<evidence type="ECO:0000256" key="2">
    <source>
        <dbReference type="ARBA" id="ARBA00007381"/>
    </source>
</evidence>
<evidence type="ECO:0000256" key="5">
    <source>
        <dbReference type="ARBA" id="ARBA00022840"/>
    </source>
</evidence>
<comment type="similarity">
    <text evidence="2 8 9">Belongs to the heat shock protein 70 family.</text>
</comment>
<dbReference type="HAMAP" id="MF_00332">
    <property type="entry name" value="DnaK"/>
    <property type="match status" value="1"/>
</dbReference>
<evidence type="ECO:0000256" key="1">
    <source>
        <dbReference type="ARBA" id="ARBA00002290"/>
    </source>
</evidence>
<feature type="modified residue" description="Phosphothreonine; by autocatalysis" evidence="8">
    <location>
        <position position="196"/>
    </location>
</feature>
<dbReference type="SUPFAM" id="SSF100920">
    <property type="entry name" value="Heat shock protein 70kD (HSP70), peptide-binding domain"/>
    <property type="match status" value="1"/>
</dbReference>